<feature type="domain" description="Aminoacyl-transfer RNA synthetases class-II family profile" evidence="12">
    <location>
        <begin position="38"/>
        <end position="494"/>
    </location>
</feature>
<dbReference type="CDD" id="cd04334">
    <property type="entry name" value="ProRS-INS"/>
    <property type="match status" value="1"/>
</dbReference>
<reference evidence="13" key="1">
    <citation type="journal article" date="2017" name="Protist">
        <title>Diversity of the Photosynthetic Paulinella Species, with the Description of Paulinella micropora sp. nov. and the Chromatophore Genome Sequence for strain KR01.</title>
        <authorList>
            <person name="Lhee D."/>
            <person name="Yang E.C."/>
            <person name="Kim J.I."/>
            <person name="Nakayama T."/>
            <person name="Zuccarello G."/>
            <person name="Andersen R.A."/>
            <person name="Yoon H.S."/>
        </authorList>
    </citation>
    <scope>NUCLEOTIDE SEQUENCE</scope>
    <source>
        <strain evidence="14">FK01</strain>
        <strain evidence="13">KR01</strain>
    </source>
</reference>
<dbReference type="Pfam" id="PF04073">
    <property type="entry name" value="tRNA_edit"/>
    <property type="match status" value="1"/>
</dbReference>
<dbReference type="InterPro" id="IPR033730">
    <property type="entry name" value="ProRS_core_prok"/>
</dbReference>
<dbReference type="GO" id="GO:0004827">
    <property type="term" value="F:proline-tRNA ligase activity"/>
    <property type="evidence" value="ECO:0007669"/>
    <property type="project" value="UniProtKB-EC"/>
</dbReference>
<dbReference type="InterPro" id="IPR007214">
    <property type="entry name" value="YbaK/aa-tRNA-synth-assoc-dom"/>
</dbReference>
<geneLocation type="plastid" evidence="13"/>
<evidence type="ECO:0000313" key="14">
    <source>
        <dbReference type="EMBL" id="AQX45394.1"/>
    </source>
</evidence>
<proteinExistence type="inferred from homology"/>
<evidence type="ECO:0000256" key="1">
    <source>
        <dbReference type="ARBA" id="ARBA00004496"/>
    </source>
</evidence>
<evidence type="ECO:0000256" key="11">
    <source>
        <dbReference type="ARBA" id="ARBA00047671"/>
    </source>
</evidence>
<dbReference type="Pfam" id="PF03129">
    <property type="entry name" value="HGTP_anticodon"/>
    <property type="match status" value="1"/>
</dbReference>
<dbReference type="EMBL" id="KY124271">
    <property type="protein sequence ID" value="AQX45394.1"/>
    <property type="molecule type" value="Genomic_DNA"/>
</dbReference>
<dbReference type="PRINTS" id="PR01046">
    <property type="entry name" value="TRNASYNTHPRO"/>
</dbReference>
<dbReference type="InterPro" id="IPR004154">
    <property type="entry name" value="Anticodon-bd"/>
</dbReference>
<sequence length="604" mass="68037">MRVSHLMLVTLRDDPAEAEIISHKLLLRGGYIRRISIGIYAYMPLLWKVLKKISSCVREEMAYAGALETLLPQLQPSEIWQRSNRWNDYTKSEGIMFHLEDRQGREIALGPTHEEIITVLASDLLKSYRQLPVTLYQIQTKFRDEIRPRFGLMRSREFIMKDAYSFHSTDSDLVLTYNSIDLAYRRIFKRCGLNVVAVEADSGAIGGAASQEFMVTAEAGEDLILVSDDHNYAANKEKAVSLPKIPVITESGICKVISTPNQPSIEELCDAQQIDSSQVVKVLLMLARFTDHSHIPILITLRADQLVNEVKLRNAVRSHLSIQSATLLDVIPITPEQVEEQGLAPLPFGYIGPHLENKVLHGAKTWQTHFLRLIDPTASALTSFTCGANEYNKHMVNMKWGPLVPLPSQVDLRDAEPQDQCIHNPLSRLQVNRGIEVGHIFQLGRKYSSALDAKFTNEKGNQETFWMGCYGIGISRLSQAAVEQHHDTKGICWPLSIAPFEVVIVVANIRDQVQRNLSEVLYTVLKNAQVDVLIDERQERAGVKFKDAELIGIPWQIIVGRSASIHKAELIERATLKTIELNASELLQYLLQILESTHMGLLND</sequence>
<dbReference type="InterPro" id="IPR006195">
    <property type="entry name" value="aa-tRNA-synth_II"/>
</dbReference>
<evidence type="ECO:0000256" key="9">
    <source>
        <dbReference type="ARBA" id="ARBA00023146"/>
    </source>
</evidence>
<dbReference type="AlphaFoldDB" id="A0A1L5YD39"/>
<dbReference type="InterPro" id="IPR036754">
    <property type="entry name" value="YbaK/aa-tRNA-synt-asso_dom_sf"/>
</dbReference>
<gene>
    <name evidence="13" type="primary">proS</name>
    <name evidence="13" type="ORF">PCKR_867</name>
    <name evidence="14" type="ORF">PFK_867</name>
</gene>
<keyword evidence="13" id="KW-0934">Plastid</keyword>
<evidence type="ECO:0000256" key="2">
    <source>
        <dbReference type="ARBA" id="ARBA00011738"/>
    </source>
</evidence>
<evidence type="ECO:0000256" key="4">
    <source>
        <dbReference type="ARBA" id="ARBA00022490"/>
    </source>
</evidence>
<dbReference type="InterPro" id="IPR002314">
    <property type="entry name" value="aa-tRNA-synt_IIb"/>
</dbReference>
<dbReference type="PANTHER" id="PTHR42753">
    <property type="entry name" value="MITOCHONDRIAL RIBOSOME PROTEIN L39/PROLYL-TRNA LIGASE FAMILY MEMBER"/>
    <property type="match status" value="1"/>
</dbReference>
<comment type="subcellular location">
    <subcellularLocation>
        <location evidence="1">Cytoplasm</location>
    </subcellularLocation>
</comment>
<dbReference type="InterPro" id="IPR050062">
    <property type="entry name" value="Pro-tRNA_synthetase"/>
</dbReference>
<dbReference type="InterPro" id="IPR044140">
    <property type="entry name" value="ProRS_anticodon_short"/>
</dbReference>
<evidence type="ECO:0000256" key="6">
    <source>
        <dbReference type="ARBA" id="ARBA00022741"/>
    </source>
</evidence>
<dbReference type="NCBIfam" id="TIGR00409">
    <property type="entry name" value="proS_fam_II"/>
    <property type="match status" value="1"/>
</dbReference>
<dbReference type="NCBIfam" id="NF006625">
    <property type="entry name" value="PRK09194.1"/>
    <property type="match status" value="1"/>
</dbReference>
<dbReference type="Gene3D" id="3.90.960.10">
    <property type="entry name" value="YbaK/aminoacyl-tRNA synthetase-associated domain"/>
    <property type="match status" value="1"/>
</dbReference>
<dbReference type="InterPro" id="IPR004500">
    <property type="entry name" value="Pro-tRNA-synth_IIa_bac-type"/>
</dbReference>
<dbReference type="Pfam" id="PF00587">
    <property type="entry name" value="tRNA-synt_2b"/>
    <property type="match status" value="1"/>
</dbReference>
<evidence type="ECO:0000256" key="8">
    <source>
        <dbReference type="ARBA" id="ARBA00022917"/>
    </source>
</evidence>
<dbReference type="PANTHER" id="PTHR42753:SF2">
    <property type="entry name" value="PROLINE--TRNA LIGASE"/>
    <property type="match status" value="1"/>
</dbReference>
<dbReference type="SUPFAM" id="SSF52954">
    <property type="entry name" value="Class II aaRS ABD-related"/>
    <property type="match status" value="1"/>
</dbReference>
<dbReference type="GO" id="GO:0006433">
    <property type="term" value="P:prolyl-tRNA aminoacylation"/>
    <property type="evidence" value="ECO:0007669"/>
    <property type="project" value="InterPro"/>
</dbReference>
<dbReference type="EMBL" id="KX897545">
    <property type="protein sequence ID" value="APP88627.1"/>
    <property type="molecule type" value="Genomic_DNA"/>
</dbReference>
<dbReference type="GO" id="GO:0005524">
    <property type="term" value="F:ATP binding"/>
    <property type="evidence" value="ECO:0007669"/>
    <property type="project" value="UniProtKB-KW"/>
</dbReference>
<dbReference type="GO" id="GO:0002161">
    <property type="term" value="F:aminoacyl-tRNA deacylase activity"/>
    <property type="evidence" value="ECO:0007669"/>
    <property type="project" value="InterPro"/>
</dbReference>
<evidence type="ECO:0000259" key="12">
    <source>
        <dbReference type="PROSITE" id="PS50862"/>
    </source>
</evidence>
<evidence type="ECO:0000313" key="13">
    <source>
        <dbReference type="EMBL" id="APP88627.1"/>
    </source>
</evidence>
<evidence type="ECO:0000256" key="7">
    <source>
        <dbReference type="ARBA" id="ARBA00022840"/>
    </source>
</evidence>
<keyword evidence="8" id="KW-0648">Protein biosynthesis</keyword>
<dbReference type="CDD" id="cd00779">
    <property type="entry name" value="ProRS_core_prok"/>
    <property type="match status" value="1"/>
</dbReference>
<dbReference type="CDD" id="cd00861">
    <property type="entry name" value="ProRS_anticodon_short"/>
    <property type="match status" value="1"/>
</dbReference>
<protein>
    <recommendedName>
        <fullName evidence="3">proline--tRNA ligase</fullName>
        <ecNumber evidence="3">6.1.1.15</ecNumber>
    </recommendedName>
    <alternativeName>
        <fullName evidence="10">Prolyl-tRNA synthetase</fullName>
    </alternativeName>
</protein>
<dbReference type="Gene3D" id="3.30.930.10">
    <property type="entry name" value="Bira Bifunctional Protein, Domain 2"/>
    <property type="match status" value="2"/>
</dbReference>
<keyword evidence="6" id="KW-0547">Nucleotide-binding</keyword>
<evidence type="ECO:0000256" key="10">
    <source>
        <dbReference type="ARBA" id="ARBA00029731"/>
    </source>
</evidence>
<comment type="subunit">
    <text evidence="2">Homodimer.</text>
</comment>
<dbReference type="InterPro" id="IPR023717">
    <property type="entry name" value="Pro-tRNA-Synthase_IIa_type1"/>
</dbReference>
<evidence type="ECO:0000256" key="5">
    <source>
        <dbReference type="ARBA" id="ARBA00022598"/>
    </source>
</evidence>
<dbReference type="GO" id="GO:0005829">
    <property type="term" value="C:cytosol"/>
    <property type="evidence" value="ECO:0007669"/>
    <property type="project" value="TreeGrafter"/>
</dbReference>
<name>A0A1L5YD39_9EUKA</name>
<comment type="catalytic activity">
    <reaction evidence="11">
        <text>tRNA(Pro) + L-proline + ATP = L-prolyl-tRNA(Pro) + AMP + diphosphate</text>
        <dbReference type="Rhea" id="RHEA:14305"/>
        <dbReference type="Rhea" id="RHEA-COMP:9700"/>
        <dbReference type="Rhea" id="RHEA-COMP:9702"/>
        <dbReference type="ChEBI" id="CHEBI:30616"/>
        <dbReference type="ChEBI" id="CHEBI:33019"/>
        <dbReference type="ChEBI" id="CHEBI:60039"/>
        <dbReference type="ChEBI" id="CHEBI:78442"/>
        <dbReference type="ChEBI" id="CHEBI:78532"/>
        <dbReference type="ChEBI" id="CHEBI:456215"/>
        <dbReference type="EC" id="6.1.1.15"/>
    </reaction>
</comment>
<keyword evidence="5" id="KW-0436">Ligase</keyword>
<dbReference type="SUPFAM" id="SSF55681">
    <property type="entry name" value="Class II aaRS and biotin synthetases"/>
    <property type="match status" value="1"/>
</dbReference>
<dbReference type="InterPro" id="IPR002316">
    <property type="entry name" value="Pro-tRNA-ligase_IIa"/>
</dbReference>
<keyword evidence="9 13" id="KW-0030">Aminoacyl-tRNA synthetase</keyword>
<keyword evidence="7" id="KW-0067">ATP-binding</keyword>
<dbReference type="EC" id="6.1.1.15" evidence="3"/>
<evidence type="ECO:0000256" key="3">
    <source>
        <dbReference type="ARBA" id="ARBA00012831"/>
    </source>
</evidence>
<dbReference type="InterPro" id="IPR045864">
    <property type="entry name" value="aa-tRNA-synth_II/BPL/LPL"/>
</dbReference>
<dbReference type="SUPFAM" id="SSF55826">
    <property type="entry name" value="YbaK/ProRS associated domain"/>
    <property type="match status" value="1"/>
</dbReference>
<organism evidence="13">
    <name type="scientific">Paulinella micropora</name>
    <dbReference type="NCBI Taxonomy" id="1928728"/>
    <lineage>
        <taxon>Eukaryota</taxon>
        <taxon>Sar</taxon>
        <taxon>Rhizaria</taxon>
        <taxon>Cercozoa</taxon>
        <taxon>Imbricatea</taxon>
        <taxon>Silicofilosea</taxon>
        <taxon>Euglyphida</taxon>
        <taxon>Paulinellidae</taxon>
        <taxon>Paulinella</taxon>
    </lineage>
</organism>
<accession>A0A1L5YD39</accession>
<dbReference type="HAMAP" id="MF_01569">
    <property type="entry name" value="Pro_tRNA_synth_type1"/>
    <property type="match status" value="1"/>
</dbReference>
<dbReference type="PROSITE" id="PS50862">
    <property type="entry name" value="AA_TRNA_LIGASE_II"/>
    <property type="match status" value="1"/>
</dbReference>
<dbReference type="Gene3D" id="3.40.50.800">
    <property type="entry name" value="Anticodon-binding domain"/>
    <property type="match status" value="1"/>
</dbReference>
<dbReference type="InterPro" id="IPR036621">
    <property type="entry name" value="Anticodon-bd_dom_sf"/>
</dbReference>
<keyword evidence="4" id="KW-0963">Cytoplasm</keyword>